<dbReference type="Gene3D" id="3.40.50.1980">
    <property type="entry name" value="Nitrogenase molybdenum iron protein domain"/>
    <property type="match status" value="3"/>
</dbReference>
<dbReference type="RefSeq" id="WP_005291503.1">
    <property type="nucleotide sequence ID" value="NZ_CM000961.1"/>
</dbReference>
<name>D7WF98_9CORY</name>
<comment type="caution">
    <text evidence="7">The sequence shown here is derived from an EMBL/GenBank/DDBJ whole genome shotgun (WGS) entry which is preliminary data.</text>
</comment>
<dbReference type="InterPro" id="IPR002491">
    <property type="entry name" value="ABC_transptr_periplasmic_BD"/>
</dbReference>
<accession>D7WF98</accession>
<keyword evidence="4 5" id="KW-0732">Signal</keyword>
<keyword evidence="8" id="KW-1185">Reference proteome</keyword>
<sequence length="296" mass="31291">MTTAKTMSKKLGCLAACATLTVVLGACVPAGEEATAGAPESTESHAGGEWAGDTVDVVDNEGAKTVPFKPERVVVFDPRMAALLKDLGIDAIVATSPEEAADAEPDMVLVGAEASHSASELQDVAGAPVVDLTPRPDPPLDWEMVRQVQVLGVIFDKEEEAEQMDSDFSDALERARNAVGEDWSATAVEASGEAAEPLPADGGKLWGPVMDMVGLKPVELNEEPDVILVEEREPDMRSSDYVPALKLLLDDKELAETPAVENVNIYVGPFDVPEVAGASTYILILNELADHWSISG</sequence>
<evidence type="ECO:0000256" key="4">
    <source>
        <dbReference type="ARBA" id="ARBA00022729"/>
    </source>
</evidence>
<dbReference type="Pfam" id="PF01497">
    <property type="entry name" value="Peripla_BP_2"/>
    <property type="match status" value="1"/>
</dbReference>
<dbReference type="OrthoDB" id="63946at2"/>
<dbReference type="eggNOG" id="COG4607">
    <property type="taxonomic scope" value="Bacteria"/>
</dbReference>
<evidence type="ECO:0000256" key="3">
    <source>
        <dbReference type="ARBA" id="ARBA00022448"/>
    </source>
</evidence>
<reference evidence="7" key="1">
    <citation type="submission" date="2010-06" db="EMBL/GenBank/DDBJ databases">
        <authorList>
            <person name="Muzny D."/>
            <person name="Qin X."/>
            <person name="Buhay C."/>
            <person name="Dugan-Rocha S."/>
            <person name="Ding Y."/>
            <person name="Chen G."/>
            <person name="Hawes A."/>
            <person name="Holder M."/>
            <person name="Jhangiani S."/>
            <person name="Johnson A."/>
            <person name="Khan Z."/>
            <person name="Li Z."/>
            <person name="Liu W."/>
            <person name="Liu X."/>
            <person name="Perez L."/>
            <person name="Shen H."/>
            <person name="Wang Q."/>
            <person name="Watt J."/>
            <person name="Xi L."/>
            <person name="Xin Y."/>
            <person name="Zhou J."/>
            <person name="Deng J."/>
            <person name="Jiang H."/>
            <person name="Liu Y."/>
            <person name="Qu J."/>
            <person name="Song X.-Z."/>
            <person name="Zhang L."/>
            <person name="Villasana D."/>
            <person name="Johnson A."/>
            <person name="Liu J."/>
            <person name="Liyanage D."/>
            <person name="Lorensuhewa L."/>
            <person name="Robinson T."/>
            <person name="Song A."/>
            <person name="Song B.-B."/>
            <person name="Dinh H."/>
            <person name="Thornton R."/>
            <person name="Coyle M."/>
            <person name="Francisco L."/>
            <person name="Jackson L."/>
            <person name="Javaid M."/>
            <person name="Korchina V."/>
            <person name="Kovar C."/>
            <person name="Mata R."/>
            <person name="Mathew T."/>
            <person name="Ngo R."/>
            <person name="Nguyen L."/>
            <person name="Nguyen N."/>
            <person name="Okwuonu G."/>
            <person name="Ongeri F."/>
            <person name="Pham C."/>
            <person name="Simmons D."/>
            <person name="Wilczek-Boney K."/>
            <person name="Hale W."/>
            <person name="Jakkamsetti A."/>
            <person name="Pham P."/>
            <person name="Ruth R."/>
            <person name="San Lucas F."/>
            <person name="Warren J."/>
            <person name="Zhang J."/>
            <person name="Zhao Z."/>
            <person name="Zhou C."/>
            <person name="Zhu D."/>
            <person name="Lee S."/>
            <person name="Bess C."/>
            <person name="Blankenburg K."/>
            <person name="Forbes L."/>
            <person name="Fu Q."/>
            <person name="Gubbala S."/>
            <person name="Hirani K."/>
            <person name="Jayaseelan J.C."/>
            <person name="Lara F."/>
            <person name="Munidasa M."/>
            <person name="Palculict T."/>
            <person name="Patil S."/>
            <person name="Pu L.-L."/>
            <person name="Saada N."/>
            <person name="Tang L."/>
            <person name="Weissenberger G."/>
            <person name="Zhu Y."/>
            <person name="Hemphill L."/>
            <person name="Shang Y."/>
            <person name="Youmans B."/>
            <person name="Ayvaz T."/>
            <person name="Ross M."/>
            <person name="Santibanez J."/>
            <person name="Aqrawi P."/>
            <person name="Gross S."/>
            <person name="Joshi V."/>
            <person name="Fowler G."/>
            <person name="Nazareth L."/>
            <person name="Reid J."/>
            <person name="Worley K."/>
            <person name="Petrosino J."/>
            <person name="Highlander S."/>
            <person name="Gibbs R."/>
        </authorList>
    </citation>
    <scope>NUCLEOTIDE SEQUENCE [LARGE SCALE GENOMIC DNA]</scope>
    <source>
        <strain evidence="7">ATCC 33030</strain>
    </source>
</reference>
<keyword evidence="3" id="KW-0813">Transport</keyword>
<feature type="domain" description="Fe/B12 periplasmic-binding" evidence="6">
    <location>
        <begin position="97"/>
        <end position="271"/>
    </location>
</feature>
<protein>
    <recommendedName>
        <fullName evidence="6">Fe/B12 periplasmic-binding domain-containing protein</fullName>
    </recommendedName>
</protein>
<dbReference type="PROSITE" id="PS51257">
    <property type="entry name" value="PROKAR_LIPOPROTEIN"/>
    <property type="match status" value="1"/>
</dbReference>
<evidence type="ECO:0000256" key="5">
    <source>
        <dbReference type="SAM" id="SignalP"/>
    </source>
</evidence>
<comment type="subcellular location">
    <subcellularLocation>
        <location evidence="1">Cell envelope</location>
    </subcellularLocation>
</comment>
<dbReference type="EMBL" id="ACLJ02000003">
    <property type="protein sequence ID" value="EFK54532.1"/>
    <property type="molecule type" value="Genomic_DNA"/>
</dbReference>
<dbReference type="AlphaFoldDB" id="D7WF98"/>
<proteinExistence type="inferred from homology"/>
<comment type="similarity">
    <text evidence="2">Belongs to the bacterial solute-binding protein 8 family.</text>
</comment>
<evidence type="ECO:0000256" key="1">
    <source>
        <dbReference type="ARBA" id="ARBA00004196"/>
    </source>
</evidence>
<evidence type="ECO:0000256" key="2">
    <source>
        <dbReference type="ARBA" id="ARBA00008814"/>
    </source>
</evidence>
<evidence type="ECO:0000259" key="6">
    <source>
        <dbReference type="Pfam" id="PF01497"/>
    </source>
</evidence>
<dbReference type="STRING" id="585529.HMPREF0291_12190"/>
<dbReference type="Proteomes" id="UP000004208">
    <property type="component" value="Unassembled WGS sequence"/>
</dbReference>
<feature type="chain" id="PRO_5039614686" description="Fe/B12 periplasmic-binding domain-containing protein" evidence="5">
    <location>
        <begin position="26"/>
        <end position="296"/>
    </location>
</feature>
<dbReference type="GO" id="GO:0030288">
    <property type="term" value="C:outer membrane-bounded periplasmic space"/>
    <property type="evidence" value="ECO:0007669"/>
    <property type="project" value="TreeGrafter"/>
</dbReference>
<dbReference type="SUPFAM" id="SSF53807">
    <property type="entry name" value="Helical backbone' metal receptor"/>
    <property type="match status" value="1"/>
</dbReference>
<evidence type="ECO:0000313" key="7">
    <source>
        <dbReference type="EMBL" id="EFK54532.1"/>
    </source>
</evidence>
<dbReference type="HOGENOM" id="CLU_939136_0_0_11"/>
<organism evidence="7 8">
    <name type="scientific">Corynebacterium genitalium ATCC 33030</name>
    <dbReference type="NCBI Taxonomy" id="585529"/>
    <lineage>
        <taxon>Bacteria</taxon>
        <taxon>Bacillati</taxon>
        <taxon>Actinomycetota</taxon>
        <taxon>Actinomycetes</taxon>
        <taxon>Mycobacteriales</taxon>
        <taxon>Corynebacteriaceae</taxon>
        <taxon>Corynebacterium</taxon>
    </lineage>
</organism>
<dbReference type="PANTHER" id="PTHR30532:SF28">
    <property type="entry name" value="PETROBACTIN-BINDING PROTEIN YCLQ"/>
    <property type="match status" value="1"/>
</dbReference>
<evidence type="ECO:0000313" key="8">
    <source>
        <dbReference type="Proteomes" id="UP000004208"/>
    </source>
</evidence>
<dbReference type="InterPro" id="IPR051313">
    <property type="entry name" value="Bact_iron-sidero_bind"/>
</dbReference>
<feature type="signal peptide" evidence="5">
    <location>
        <begin position="1"/>
        <end position="25"/>
    </location>
</feature>
<dbReference type="GO" id="GO:1901678">
    <property type="term" value="P:iron coordination entity transport"/>
    <property type="evidence" value="ECO:0007669"/>
    <property type="project" value="UniProtKB-ARBA"/>
</dbReference>
<dbReference type="PANTHER" id="PTHR30532">
    <property type="entry name" value="IRON III DICITRATE-BINDING PERIPLASMIC PROTEIN"/>
    <property type="match status" value="1"/>
</dbReference>
<gene>
    <name evidence="7" type="ORF">HMPREF0291_12190</name>
</gene>